<reference evidence="8 9" key="1">
    <citation type="journal article" date="2011" name="Proc. Natl. Acad. Sci. U.S.A.">
        <title>Genetic diversity and population structure of the endangered marsupial Sarcophilus harrisii (Tasmanian devil).</title>
        <authorList>
            <person name="Miller W."/>
            <person name="Hayes V.M."/>
            <person name="Ratan A."/>
            <person name="Petersen D.C."/>
            <person name="Wittekindt N.E."/>
            <person name="Miller J."/>
            <person name="Walenz B."/>
            <person name="Knight J."/>
            <person name="Qi J."/>
            <person name="Zhao F."/>
            <person name="Wang Q."/>
            <person name="Bedoya-Reina O.C."/>
            <person name="Katiyar N."/>
            <person name="Tomsho L.P."/>
            <person name="Kasson L.M."/>
            <person name="Hardie R.A."/>
            <person name="Woodbridge P."/>
            <person name="Tindall E.A."/>
            <person name="Bertelsen M.F."/>
            <person name="Dixon D."/>
            <person name="Pyecroft S."/>
            <person name="Helgen K.M."/>
            <person name="Lesk A.M."/>
            <person name="Pringle T.H."/>
            <person name="Patterson N."/>
            <person name="Zhang Y."/>
            <person name="Kreiss A."/>
            <person name="Woods G.M."/>
            <person name="Jones M.E."/>
            <person name="Schuster S.C."/>
        </authorList>
    </citation>
    <scope>NUCLEOTIDE SEQUENCE [LARGE SCALE GENOMIC DNA]</scope>
</reference>
<evidence type="ECO:0000256" key="5">
    <source>
        <dbReference type="ARBA" id="ARBA00023242"/>
    </source>
</evidence>
<name>A0A7N4V393_SARHA</name>
<evidence type="ECO:0000256" key="6">
    <source>
        <dbReference type="SAM" id="MobiDB-lite"/>
    </source>
</evidence>
<feature type="compositionally biased region" description="Basic and acidic residues" evidence="6">
    <location>
        <begin position="178"/>
        <end position="193"/>
    </location>
</feature>
<accession>A0A7N4V393</accession>
<dbReference type="PANTHER" id="PTHR15464">
    <property type="entry name" value="TRANSCRIPTION FACTOR 19"/>
    <property type="match status" value="1"/>
</dbReference>
<dbReference type="InterPro" id="IPR013083">
    <property type="entry name" value="Znf_RING/FYVE/PHD"/>
</dbReference>
<dbReference type="FunCoup" id="A0A7N4V393">
    <property type="interactions" value="804"/>
</dbReference>
<dbReference type="GeneTree" id="ENSGT00390000015391"/>
<comment type="subcellular location">
    <subcellularLocation>
        <location evidence="1">Nucleus</location>
    </subcellularLocation>
</comment>
<evidence type="ECO:0000256" key="4">
    <source>
        <dbReference type="ARBA" id="ARBA00022833"/>
    </source>
</evidence>
<evidence type="ECO:0000256" key="1">
    <source>
        <dbReference type="ARBA" id="ARBA00004123"/>
    </source>
</evidence>
<dbReference type="InterPro" id="IPR019787">
    <property type="entry name" value="Znf_PHD-finger"/>
</dbReference>
<reference evidence="8" key="2">
    <citation type="submission" date="2025-08" db="UniProtKB">
        <authorList>
            <consortium name="Ensembl"/>
        </authorList>
    </citation>
    <scope>IDENTIFICATION</scope>
</reference>
<keyword evidence="3" id="KW-0863">Zinc-finger</keyword>
<reference evidence="8" key="3">
    <citation type="submission" date="2025-09" db="UniProtKB">
        <authorList>
            <consortium name="Ensembl"/>
        </authorList>
    </citation>
    <scope>IDENTIFICATION</scope>
</reference>
<dbReference type="Gene3D" id="3.30.40.10">
    <property type="entry name" value="Zinc/RING finger domain, C3HC4 (zinc finger)"/>
    <property type="match status" value="1"/>
</dbReference>
<evidence type="ECO:0000256" key="2">
    <source>
        <dbReference type="ARBA" id="ARBA00022723"/>
    </source>
</evidence>
<keyword evidence="9" id="KW-1185">Reference proteome</keyword>
<gene>
    <name evidence="8" type="primary">TCF19</name>
</gene>
<dbReference type="PANTHER" id="PTHR15464:SF1">
    <property type="entry name" value="TRANSCRIPTION FACTOR 19"/>
    <property type="match status" value="1"/>
</dbReference>
<dbReference type="InterPro" id="IPR042803">
    <property type="entry name" value="TCF19"/>
</dbReference>
<dbReference type="AlphaFoldDB" id="A0A7N4V393"/>
<dbReference type="InterPro" id="IPR001965">
    <property type="entry name" value="Znf_PHD"/>
</dbReference>
<feature type="domain" description="Zinc finger PHD-type" evidence="7">
    <location>
        <begin position="232"/>
        <end position="281"/>
    </location>
</feature>
<dbReference type="GO" id="GO:0008270">
    <property type="term" value="F:zinc ion binding"/>
    <property type="evidence" value="ECO:0007669"/>
    <property type="project" value="UniProtKB-KW"/>
</dbReference>
<keyword evidence="2" id="KW-0479">Metal-binding</keyword>
<dbReference type="SMART" id="SM00249">
    <property type="entry name" value="PHD"/>
    <property type="match status" value="1"/>
</dbReference>
<protein>
    <submittedName>
        <fullName evidence="8">Transcription factor 19</fullName>
    </submittedName>
</protein>
<keyword evidence="4" id="KW-0862">Zinc</keyword>
<dbReference type="Pfam" id="PF00628">
    <property type="entry name" value="PHD"/>
    <property type="match status" value="1"/>
</dbReference>
<sequence>MGMAEEGSCFPKGVGRSYFKGTLVSNIRLPRGHQLELSDSDLLTSGPKGPVGASPPEFYFMFQRVRVRPQDFAAFTIPRAGGESGGGGGFWPMLPPQGAPQYPLNTFSPSPKATLILSSVGSLSKLQPQPLTFSRGGRQNLTFPVTLRESGTTLPTPLPAPRNRRKSAHKVLAELEDEKGIKESPSRNQAETRKKPRGMKTTVTPSGNRRGRPRKYLSSGTAAPPPIGGGEPCAAPSCQPPQEETVAWVQCDGCDAWFHIACAGCSYRAAQEADYRCSSCQT</sequence>
<dbReference type="SUPFAM" id="SSF57903">
    <property type="entry name" value="FYVE/PHD zinc finger"/>
    <property type="match status" value="1"/>
</dbReference>
<dbReference type="InParanoid" id="A0A7N4V393"/>
<dbReference type="GO" id="GO:0005634">
    <property type="term" value="C:nucleus"/>
    <property type="evidence" value="ECO:0007669"/>
    <property type="project" value="UniProtKB-SubCell"/>
</dbReference>
<dbReference type="Ensembl" id="ENSSHAT00000040451.1">
    <property type="protein sequence ID" value="ENSSHAP00000035471.1"/>
    <property type="gene ID" value="ENSSHAG00000025888.1"/>
</dbReference>
<evidence type="ECO:0000313" key="8">
    <source>
        <dbReference type="Ensembl" id="ENSSHAP00000035471.1"/>
    </source>
</evidence>
<keyword evidence="5" id="KW-0539">Nucleus</keyword>
<feature type="region of interest" description="Disordered" evidence="6">
    <location>
        <begin position="174"/>
        <end position="228"/>
    </location>
</feature>
<dbReference type="GO" id="GO:0010468">
    <property type="term" value="P:regulation of gene expression"/>
    <property type="evidence" value="ECO:0007669"/>
    <property type="project" value="InterPro"/>
</dbReference>
<evidence type="ECO:0000259" key="7">
    <source>
        <dbReference type="SMART" id="SM00249"/>
    </source>
</evidence>
<dbReference type="Proteomes" id="UP000007648">
    <property type="component" value="Unassembled WGS sequence"/>
</dbReference>
<dbReference type="InterPro" id="IPR011011">
    <property type="entry name" value="Znf_FYVE_PHD"/>
</dbReference>
<proteinExistence type="predicted"/>
<evidence type="ECO:0000313" key="9">
    <source>
        <dbReference type="Proteomes" id="UP000007648"/>
    </source>
</evidence>
<evidence type="ECO:0000256" key="3">
    <source>
        <dbReference type="ARBA" id="ARBA00022771"/>
    </source>
</evidence>
<organism evidence="8 9">
    <name type="scientific">Sarcophilus harrisii</name>
    <name type="common">Tasmanian devil</name>
    <name type="synonym">Sarcophilus laniarius</name>
    <dbReference type="NCBI Taxonomy" id="9305"/>
    <lineage>
        <taxon>Eukaryota</taxon>
        <taxon>Metazoa</taxon>
        <taxon>Chordata</taxon>
        <taxon>Craniata</taxon>
        <taxon>Vertebrata</taxon>
        <taxon>Euteleostomi</taxon>
        <taxon>Mammalia</taxon>
        <taxon>Metatheria</taxon>
        <taxon>Dasyuromorphia</taxon>
        <taxon>Dasyuridae</taxon>
        <taxon>Sarcophilus</taxon>
    </lineage>
</organism>